<dbReference type="Pfam" id="PF00466">
    <property type="entry name" value="Ribosomal_L10"/>
    <property type="match status" value="1"/>
</dbReference>
<organism evidence="6 7">
    <name type="scientific">Candidatus Ventrousia excrementavium</name>
    <dbReference type="NCBI Taxonomy" id="2840961"/>
    <lineage>
        <taxon>Bacteria</taxon>
        <taxon>Bacillati</taxon>
        <taxon>Bacillota</taxon>
        <taxon>Clostridia</taxon>
        <taxon>Eubacteriales</taxon>
        <taxon>Clostridiaceae</taxon>
        <taxon>Clostridiaceae incertae sedis</taxon>
        <taxon>Candidatus Ventrousia</taxon>
    </lineage>
</organism>
<dbReference type="InterPro" id="IPR002363">
    <property type="entry name" value="Ribosomal_uL10_CS_bac"/>
</dbReference>
<comment type="function">
    <text evidence="5">Forms part of the ribosomal stalk, playing a central role in the interaction of the ribosome with GTP-bound translation factors.</text>
</comment>
<dbReference type="Gene3D" id="6.10.250.290">
    <property type="match status" value="1"/>
</dbReference>
<keyword evidence="3 5" id="KW-0687">Ribonucleoprotein</keyword>
<reference evidence="6" key="2">
    <citation type="journal article" date="2021" name="PeerJ">
        <title>Extensive microbial diversity within the chicken gut microbiome revealed by metagenomics and culture.</title>
        <authorList>
            <person name="Gilroy R."/>
            <person name="Ravi A."/>
            <person name="Getino M."/>
            <person name="Pursley I."/>
            <person name="Horton D.L."/>
            <person name="Alikhan N.F."/>
            <person name="Baker D."/>
            <person name="Gharbi K."/>
            <person name="Hall N."/>
            <person name="Watson M."/>
            <person name="Adriaenssens E.M."/>
            <person name="Foster-Nyarko E."/>
            <person name="Jarju S."/>
            <person name="Secka A."/>
            <person name="Antonio M."/>
            <person name="Oren A."/>
            <person name="Chaudhuri R.R."/>
            <person name="La Ragione R."/>
            <person name="Hildebrand F."/>
            <person name="Pallen M.J."/>
        </authorList>
    </citation>
    <scope>NUCLEOTIDE SEQUENCE</scope>
    <source>
        <strain evidence="6">CHK191-8634</strain>
    </source>
</reference>
<accession>A0A9D1IV95</accession>
<gene>
    <name evidence="5" type="primary">rplJ</name>
    <name evidence="6" type="ORF">IAB67_06845</name>
</gene>
<evidence type="ECO:0000313" key="7">
    <source>
        <dbReference type="Proteomes" id="UP000824073"/>
    </source>
</evidence>
<dbReference type="GO" id="GO:0015934">
    <property type="term" value="C:large ribosomal subunit"/>
    <property type="evidence" value="ECO:0007669"/>
    <property type="project" value="InterPro"/>
</dbReference>
<name>A0A9D1IV95_9CLOT</name>
<comment type="caution">
    <text evidence="6">The sequence shown here is derived from an EMBL/GenBank/DDBJ whole genome shotgun (WGS) entry which is preliminary data.</text>
</comment>
<keyword evidence="5" id="KW-0699">rRNA-binding</keyword>
<reference evidence="6" key="1">
    <citation type="submission" date="2020-10" db="EMBL/GenBank/DDBJ databases">
        <authorList>
            <person name="Gilroy R."/>
        </authorList>
    </citation>
    <scope>NUCLEOTIDE SEQUENCE</scope>
    <source>
        <strain evidence="6">CHK191-8634</strain>
    </source>
</reference>
<dbReference type="Gene3D" id="3.30.70.1730">
    <property type="match status" value="1"/>
</dbReference>
<sequence length="177" mass="18552">MPNAKVLAQKQAMVSELADKMRNASAGVFVDYKGITVEADTKLRAELRKAGVEYSVVKNTLTRFAANEVGFTELDPILNGTTALALGMDDPIAPAKLIVDFAKKNEKVFKIKAGFIEGKVVDVETIKSIGELPSKDVLVATVLGTLNAPIAALARALNAIAEKQGGGAEAAEAPAEA</sequence>
<dbReference type="GO" id="GO:0006412">
    <property type="term" value="P:translation"/>
    <property type="evidence" value="ECO:0007669"/>
    <property type="project" value="UniProtKB-UniRule"/>
</dbReference>
<comment type="subunit">
    <text evidence="5">Part of the ribosomal stalk of the 50S ribosomal subunit. The N-terminus interacts with L11 and the large rRNA to form the base of the stalk. The C-terminus forms an elongated spine to which L12 dimers bind in a sequential fashion forming a multimeric L10(L12)X complex.</text>
</comment>
<dbReference type="PANTHER" id="PTHR11560">
    <property type="entry name" value="39S RIBOSOMAL PROTEIN L10, MITOCHONDRIAL"/>
    <property type="match status" value="1"/>
</dbReference>
<dbReference type="InterPro" id="IPR043141">
    <property type="entry name" value="Ribosomal_uL10-like_sf"/>
</dbReference>
<protein>
    <recommendedName>
        <fullName evidence="4 5">Large ribosomal subunit protein uL10</fullName>
    </recommendedName>
</protein>
<dbReference type="InterPro" id="IPR022973">
    <property type="entry name" value="Ribosomal_uL10_bac"/>
</dbReference>
<keyword evidence="5" id="KW-0694">RNA-binding</keyword>
<evidence type="ECO:0000313" key="6">
    <source>
        <dbReference type="EMBL" id="HIU43997.1"/>
    </source>
</evidence>
<evidence type="ECO:0000256" key="1">
    <source>
        <dbReference type="ARBA" id="ARBA00008889"/>
    </source>
</evidence>
<evidence type="ECO:0000256" key="2">
    <source>
        <dbReference type="ARBA" id="ARBA00022980"/>
    </source>
</evidence>
<dbReference type="InterPro" id="IPR001790">
    <property type="entry name" value="Ribosomal_uL10"/>
</dbReference>
<proteinExistence type="inferred from homology"/>
<keyword evidence="2 5" id="KW-0689">Ribosomal protein</keyword>
<dbReference type="NCBIfam" id="NF000955">
    <property type="entry name" value="PRK00099.1-1"/>
    <property type="match status" value="1"/>
</dbReference>
<evidence type="ECO:0000256" key="4">
    <source>
        <dbReference type="ARBA" id="ARBA00035202"/>
    </source>
</evidence>
<dbReference type="GO" id="GO:0003735">
    <property type="term" value="F:structural constituent of ribosome"/>
    <property type="evidence" value="ECO:0007669"/>
    <property type="project" value="InterPro"/>
</dbReference>
<dbReference type="InterPro" id="IPR047865">
    <property type="entry name" value="Ribosomal_uL10_bac_type"/>
</dbReference>
<comment type="similarity">
    <text evidence="1 5">Belongs to the universal ribosomal protein uL10 family.</text>
</comment>
<dbReference type="Proteomes" id="UP000824073">
    <property type="component" value="Unassembled WGS sequence"/>
</dbReference>
<dbReference type="AlphaFoldDB" id="A0A9D1IV95"/>
<dbReference type="GO" id="GO:0070180">
    <property type="term" value="F:large ribosomal subunit rRNA binding"/>
    <property type="evidence" value="ECO:0007669"/>
    <property type="project" value="UniProtKB-UniRule"/>
</dbReference>
<dbReference type="CDD" id="cd05797">
    <property type="entry name" value="Ribosomal_L10"/>
    <property type="match status" value="1"/>
</dbReference>
<evidence type="ECO:0000256" key="3">
    <source>
        <dbReference type="ARBA" id="ARBA00023274"/>
    </source>
</evidence>
<dbReference type="PROSITE" id="PS01109">
    <property type="entry name" value="RIBOSOMAL_L10"/>
    <property type="match status" value="1"/>
</dbReference>
<evidence type="ECO:0000256" key="5">
    <source>
        <dbReference type="HAMAP-Rule" id="MF_00362"/>
    </source>
</evidence>
<dbReference type="HAMAP" id="MF_00362">
    <property type="entry name" value="Ribosomal_uL10"/>
    <property type="match status" value="1"/>
</dbReference>
<dbReference type="SUPFAM" id="SSF160369">
    <property type="entry name" value="Ribosomal protein L10-like"/>
    <property type="match status" value="1"/>
</dbReference>
<dbReference type="EMBL" id="DVMR01000053">
    <property type="protein sequence ID" value="HIU43997.1"/>
    <property type="molecule type" value="Genomic_DNA"/>
</dbReference>